<dbReference type="CDD" id="cd00042">
    <property type="entry name" value="CY"/>
    <property type="match status" value="1"/>
</dbReference>
<evidence type="ECO:0000256" key="2">
    <source>
        <dbReference type="ARBA" id="ARBA00023157"/>
    </source>
</evidence>
<comment type="similarity">
    <text evidence="1">Belongs to the cystatin family.</text>
</comment>
<feature type="domain" description="Cystatin" evidence="4">
    <location>
        <begin position="34"/>
        <end position="140"/>
    </location>
</feature>
<dbReference type="FunFam" id="3.10.450.10:FF:000004">
    <property type="entry name" value="Cystatin C"/>
    <property type="match status" value="1"/>
</dbReference>
<dbReference type="InParanoid" id="A0A667WSH6"/>
<dbReference type="GO" id="GO:0005615">
    <property type="term" value="C:extracellular space"/>
    <property type="evidence" value="ECO:0007669"/>
    <property type="project" value="TreeGrafter"/>
</dbReference>
<evidence type="ECO:0000313" key="5">
    <source>
        <dbReference type="Ensembl" id="ENSMMDP00005005332.1"/>
    </source>
</evidence>
<evidence type="ECO:0000313" key="6">
    <source>
        <dbReference type="Proteomes" id="UP000472263"/>
    </source>
</evidence>
<dbReference type="GO" id="GO:0005737">
    <property type="term" value="C:cytoplasm"/>
    <property type="evidence" value="ECO:0007669"/>
    <property type="project" value="TreeGrafter"/>
</dbReference>
<dbReference type="Pfam" id="PF00031">
    <property type="entry name" value="Cystatin"/>
    <property type="match status" value="1"/>
</dbReference>
<sequence>MSPHLSVLVCLSVAQLCLGDQPVQEEIITTKNVPLLGAWADRSPESDEVQTAARFAVEKYNSHSKAKKLFRLVSVTSAQTQVTNVINFKIEAVLGKTKCLKSENHDLESCILGKKRLVCHFEVTFDPRNNKHELVDFTCTKVLPAASPPSTPSS</sequence>
<reference evidence="5" key="2">
    <citation type="submission" date="2025-08" db="UniProtKB">
        <authorList>
            <consortium name="Ensembl"/>
        </authorList>
    </citation>
    <scope>IDENTIFICATION</scope>
</reference>
<dbReference type="OrthoDB" id="8886803at2759"/>
<accession>A0A667WSH6</accession>
<feature type="chain" id="PRO_5025456595" evidence="3">
    <location>
        <begin position="20"/>
        <end position="154"/>
    </location>
</feature>
<dbReference type="SMART" id="SM00043">
    <property type="entry name" value="CY"/>
    <property type="match status" value="1"/>
</dbReference>
<reference evidence="5" key="1">
    <citation type="submission" date="2019-06" db="EMBL/GenBank/DDBJ databases">
        <authorList>
            <consortium name="Wellcome Sanger Institute Data Sharing"/>
        </authorList>
    </citation>
    <scope>NUCLEOTIDE SEQUENCE [LARGE SCALE GENOMIC DNA]</scope>
</reference>
<name>A0A667WSH6_9TELE</name>
<reference evidence="5" key="3">
    <citation type="submission" date="2025-09" db="UniProtKB">
        <authorList>
            <consortium name="Ensembl"/>
        </authorList>
    </citation>
    <scope>IDENTIFICATION</scope>
</reference>
<dbReference type="Proteomes" id="UP000472263">
    <property type="component" value="Chromosome 12"/>
</dbReference>
<dbReference type="Ensembl" id="ENSMMDT00005005477.1">
    <property type="protein sequence ID" value="ENSMMDP00005005332.1"/>
    <property type="gene ID" value="ENSMMDG00005002980.1"/>
</dbReference>
<keyword evidence="6" id="KW-1185">Reference proteome</keyword>
<dbReference type="Gene3D" id="3.10.450.10">
    <property type="match status" value="1"/>
</dbReference>
<evidence type="ECO:0000256" key="3">
    <source>
        <dbReference type="SAM" id="SignalP"/>
    </source>
</evidence>
<dbReference type="SUPFAM" id="SSF54403">
    <property type="entry name" value="Cystatin/monellin"/>
    <property type="match status" value="1"/>
</dbReference>
<evidence type="ECO:0000259" key="4">
    <source>
        <dbReference type="SMART" id="SM00043"/>
    </source>
</evidence>
<dbReference type="InterPro" id="IPR000010">
    <property type="entry name" value="Cystatin_dom"/>
</dbReference>
<dbReference type="GeneTree" id="ENSGT00390000009872"/>
<dbReference type="PANTHER" id="PTHR46186">
    <property type="entry name" value="CYSTATIN"/>
    <property type="match status" value="1"/>
</dbReference>
<dbReference type="GO" id="GO:0031982">
    <property type="term" value="C:vesicle"/>
    <property type="evidence" value="ECO:0007669"/>
    <property type="project" value="TreeGrafter"/>
</dbReference>
<dbReference type="PANTHER" id="PTHR46186:SF13">
    <property type="entry name" value="SI:BUSM1-57F23.1"/>
    <property type="match status" value="1"/>
</dbReference>
<feature type="signal peptide" evidence="3">
    <location>
        <begin position="1"/>
        <end position="19"/>
    </location>
</feature>
<keyword evidence="3" id="KW-0732">Signal</keyword>
<keyword evidence="2" id="KW-1015">Disulfide bond</keyword>
<proteinExistence type="inferred from homology"/>
<dbReference type="InterPro" id="IPR046350">
    <property type="entry name" value="Cystatin_sf"/>
</dbReference>
<evidence type="ECO:0000256" key="1">
    <source>
        <dbReference type="ARBA" id="ARBA00009403"/>
    </source>
</evidence>
<dbReference type="GO" id="GO:0004869">
    <property type="term" value="F:cysteine-type endopeptidase inhibitor activity"/>
    <property type="evidence" value="ECO:0007669"/>
    <property type="project" value="InterPro"/>
</dbReference>
<organism evidence="5 6">
    <name type="scientific">Myripristis murdjan</name>
    <name type="common">pinecone soldierfish</name>
    <dbReference type="NCBI Taxonomy" id="586833"/>
    <lineage>
        <taxon>Eukaryota</taxon>
        <taxon>Metazoa</taxon>
        <taxon>Chordata</taxon>
        <taxon>Craniata</taxon>
        <taxon>Vertebrata</taxon>
        <taxon>Euteleostomi</taxon>
        <taxon>Actinopterygii</taxon>
        <taxon>Neopterygii</taxon>
        <taxon>Teleostei</taxon>
        <taxon>Neoteleostei</taxon>
        <taxon>Acanthomorphata</taxon>
        <taxon>Holocentriformes</taxon>
        <taxon>Holocentridae</taxon>
        <taxon>Myripristis</taxon>
    </lineage>
</organism>
<dbReference type="AlphaFoldDB" id="A0A667WSH6"/>
<protein>
    <submittedName>
        <fullName evidence="5">Si:busm1-57f23.1</fullName>
    </submittedName>
</protein>
<gene>
    <name evidence="5" type="primary">si:busm1-57f23.1</name>
</gene>